<dbReference type="PRINTS" id="PR01438">
    <property type="entry name" value="UNVRSLSTRESS"/>
</dbReference>
<evidence type="ECO:0000259" key="2">
    <source>
        <dbReference type="Pfam" id="PF00582"/>
    </source>
</evidence>
<gene>
    <name evidence="3" type="ORF">Q8A64_17800</name>
</gene>
<evidence type="ECO:0000313" key="4">
    <source>
        <dbReference type="Proteomes" id="UP001225596"/>
    </source>
</evidence>
<proteinExistence type="inferred from homology"/>
<dbReference type="Pfam" id="PF00582">
    <property type="entry name" value="Usp"/>
    <property type="match status" value="1"/>
</dbReference>
<keyword evidence="4" id="KW-1185">Reference proteome</keyword>
<dbReference type="InterPro" id="IPR006015">
    <property type="entry name" value="Universal_stress_UspA"/>
</dbReference>
<dbReference type="EMBL" id="JAUYVH010000019">
    <property type="protein sequence ID" value="MDQ9172268.1"/>
    <property type="molecule type" value="Genomic_DNA"/>
</dbReference>
<accession>A0ABU1BVE8</accession>
<name>A0ABU1BVE8_9BURK</name>
<organism evidence="3 4">
    <name type="scientific">Keguizhuia sedimenti</name>
    <dbReference type="NCBI Taxonomy" id="3064264"/>
    <lineage>
        <taxon>Bacteria</taxon>
        <taxon>Pseudomonadati</taxon>
        <taxon>Pseudomonadota</taxon>
        <taxon>Betaproteobacteria</taxon>
        <taxon>Burkholderiales</taxon>
        <taxon>Oxalobacteraceae</taxon>
        <taxon>Keguizhuia</taxon>
    </lineage>
</organism>
<protein>
    <submittedName>
        <fullName evidence="3">Universal stress protein</fullName>
    </submittedName>
</protein>
<sequence>MAFKTILVHVDDSAHAADRIRFAAQMAIECDAHLIGVSTTGMSRQFFKHIAADDATPDLEKFAETLRLRASHTLDKFETITKQLGVSSVERRVIEEEISSGLAMHARYCDLAIIGQTDPHDTSRNANIRFPEIVVLESGGPVLILPFHYDYQYSGKRILIAWNASPAIRKAIQFSLPILYRAEIVQVVIFNAETHPEIFGESPGTDIAQYLARHGITVEIIQRTVKAAIGNALISLSESLGSDLIVMGCYGHARLREIVLGGTTKTVFKSMTVPVFMTH</sequence>
<dbReference type="InterPro" id="IPR006016">
    <property type="entry name" value="UspA"/>
</dbReference>
<comment type="similarity">
    <text evidence="1">Belongs to the universal stress protein A family.</text>
</comment>
<evidence type="ECO:0000313" key="3">
    <source>
        <dbReference type="EMBL" id="MDQ9172268.1"/>
    </source>
</evidence>
<dbReference type="RefSeq" id="WP_338438292.1">
    <property type="nucleotide sequence ID" value="NZ_JAUYVH010000019.1"/>
</dbReference>
<dbReference type="SUPFAM" id="SSF52402">
    <property type="entry name" value="Adenine nucleotide alpha hydrolases-like"/>
    <property type="match status" value="2"/>
</dbReference>
<dbReference type="PANTHER" id="PTHR46268">
    <property type="entry name" value="STRESS RESPONSE PROTEIN NHAX"/>
    <property type="match status" value="1"/>
</dbReference>
<dbReference type="Gene3D" id="3.40.50.12370">
    <property type="match status" value="1"/>
</dbReference>
<reference evidence="3 4" key="1">
    <citation type="submission" date="2023-08" db="EMBL/GenBank/DDBJ databases">
        <title>Oxalobacteraceae gen .nov., isolated from river sludge outside the plant.</title>
        <authorList>
            <person name="Zhao S.Y."/>
        </authorList>
    </citation>
    <scope>NUCLEOTIDE SEQUENCE [LARGE SCALE GENOMIC DNA]</scope>
    <source>
        <strain evidence="3 4">R-40</strain>
    </source>
</reference>
<dbReference type="PANTHER" id="PTHR46268:SF15">
    <property type="entry name" value="UNIVERSAL STRESS PROTEIN HP_0031"/>
    <property type="match status" value="1"/>
</dbReference>
<dbReference type="CDD" id="cd00293">
    <property type="entry name" value="USP-like"/>
    <property type="match status" value="1"/>
</dbReference>
<comment type="caution">
    <text evidence="3">The sequence shown here is derived from an EMBL/GenBank/DDBJ whole genome shotgun (WGS) entry which is preliminary data.</text>
</comment>
<evidence type="ECO:0000256" key="1">
    <source>
        <dbReference type="ARBA" id="ARBA00008791"/>
    </source>
</evidence>
<feature type="domain" description="UspA" evidence="2">
    <location>
        <begin position="212"/>
        <end position="278"/>
    </location>
</feature>
<dbReference type="Proteomes" id="UP001225596">
    <property type="component" value="Unassembled WGS sequence"/>
</dbReference>